<dbReference type="InterPro" id="IPR003439">
    <property type="entry name" value="ABC_transporter-like_ATP-bd"/>
</dbReference>
<dbReference type="SUPFAM" id="SSF52540">
    <property type="entry name" value="P-loop containing nucleoside triphosphate hydrolases"/>
    <property type="match status" value="1"/>
</dbReference>
<keyword evidence="3 5" id="KW-0067">ATP-binding</keyword>
<evidence type="ECO:0000313" key="5">
    <source>
        <dbReference type="EMBL" id="MBR0673964.1"/>
    </source>
</evidence>
<dbReference type="AlphaFoldDB" id="A0A9X9X3I5"/>
<dbReference type="InterPro" id="IPR027417">
    <property type="entry name" value="P-loop_NTPase"/>
</dbReference>
<comment type="caution">
    <text evidence="5">The sequence shown here is derived from an EMBL/GenBank/DDBJ whole genome shotgun (WGS) entry which is preliminary data.</text>
</comment>
<evidence type="ECO:0000256" key="3">
    <source>
        <dbReference type="ARBA" id="ARBA00022840"/>
    </source>
</evidence>
<dbReference type="GO" id="GO:0005886">
    <property type="term" value="C:plasma membrane"/>
    <property type="evidence" value="ECO:0007669"/>
    <property type="project" value="TreeGrafter"/>
</dbReference>
<reference evidence="5" key="1">
    <citation type="submission" date="2020-01" db="EMBL/GenBank/DDBJ databases">
        <authorList>
            <person name="Rat A."/>
        </authorList>
    </citation>
    <scope>NUCLEOTIDE SEQUENCE</scope>
    <source>
        <strain evidence="5">LMG 31231</strain>
    </source>
</reference>
<dbReference type="GO" id="GO:0005524">
    <property type="term" value="F:ATP binding"/>
    <property type="evidence" value="ECO:0007669"/>
    <property type="project" value="UniProtKB-KW"/>
</dbReference>
<evidence type="ECO:0000256" key="1">
    <source>
        <dbReference type="ARBA" id="ARBA00005417"/>
    </source>
</evidence>
<proteinExistence type="inferred from homology"/>
<keyword evidence="2" id="KW-0547">Nucleotide-binding</keyword>
<gene>
    <name evidence="5" type="ORF">GXW76_22525</name>
</gene>
<evidence type="ECO:0000259" key="4">
    <source>
        <dbReference type="PROSITE" id="PS50893"/>
    </source>
</evidence>
<accession>A0A9X9X3I5</accession>
<keyword evidence="6" id="KW-1185">Reference proteome</keyword>
<dbReference type="InterPro" id="IPR003593">
    <property type="entry name" value="AAA+_ATPase"/>
</dbReference>
<comment type="similarity">
    <text evidence="1">Belongs to the ABC transporter superfamily.</text>
</comment>
<dbReference type="GO" id="GO:0016887">
    <property type="term" value="F:ATP hydrolysis activity"/>
    <property type="evidence" value="ECO:0007669"/>
    <property type="project" value="InterPro"/>
</dbReference>
<evidence type="ECO:0000256" key="2">
    <source>
        <dbReference type="ARBA" id="ARBA00022741"/>
    </source>
</evidence>
<dbReference type="Proteomes" id="UP001138751">
    <property type="component" value="Unassembled WGS sequence"/>
</dbReference>
<reference evidence="5" key="2">
    <citation type="journal article" date="2021" name="Syst. Appl. Microbiol.">
        <title>Roseomonas hellenica sp. nov., isolated from roots of wild-growing Alkanna tinctoria.</title>
        <authorList>
            <person name="Rat A."/>
            <person name="Naranjo H.D."/>
            <person name="Lebbe L."/>
            <person name="Cnockaert M."/>
            <person name="Krigas N."/>
            <person name="Grigoriadou K."/>
            <person name="Maloupa E."/>
            <person name="Willems A."/>
        </authorList>
    </citation>
    <scope>NUCLEOTIDE SEQUENCE</scope>
    <source>
        <strain evidence="5">LMG 31231</strain>
    </source>
</reference>
<dbReference type="InterPro" id="IPR015854">
    <property type="entry name" value="ABC_transpr_LolD-like"/>
</dbReference>
<dbReference type="Gene3D" id="3.40.50.300">
    <property type="entry name" value="P-loop containing nucleotide triphosphate hydrolases"/>
    <property type="match status" value="1"/>
</dbReference>
<dbReference type="PROSITE" id="PS50893">
    <property type="entry name" value="ABC_TRANSPORTER_2"/>
    <property type="match status" value="1"/>
</dbReference>
<evidence type="ECO:0000313" key="6">
    <source>
        <dbReference type="Proteomes" id="UP001138751"/>
    </source>
</evidence>
<dbReference type="PANTHER" id="PTHR24220">
    <property type="entry name" value="IMPORT ATP-BINDING PROTEIN"/>
    <property type="match status" value="1"/>
</dbReference>
<protein>
    <submittedName>
        <fullName evidence="5">ATP-binding cassette domain-containing protein</fullName>
    </submittedName>
</protein>
<dbReference type="GO" id="GO:0044874">
    <property type="term" value="P:lipoprotein localization to outer membrane"/>
    <property type="evidence" value="ECO:0007669"/>
    <property type="project" value="TreeGrafter"/>
</dbReference>
<dbReference type="GO" id="GO:0022857">
    <property type="term" value="F:transmembrane transporter activity"/>
    <property type="evidence" value="ECO:0007669"/>
    <property type="project" value="TreeGrafter"/>
</dbReference>
<dbReference type="SMART" id="SM00382">
    <property type="entry name" value="AAA"/>
    <property type="match status" value="1"/>
</dbReference>
<dbReference type="GO" id="GO:0089705">
    <property type="term" value="P:protein localization to outer membrane"/>
    <property type="evidence" value="ECO:0007669"/>
    <property type="project" value="TreeGrafter"/>
</dbReference>
<dbReference type="RefSeq" id="WP_211864366.1">
    <property type="nucleotide sequence ID" value="NZ_JAAEDM010000101.1"/>
</dbReference>
<dbReference type="InterPro" id="IPR017871">
    <property type="entry name" value="ABC_transporter-like_CS"/>
</dbReference>
<dbReference type="EMBL" id="JAAEDM010000101">
    <property type="protein sequence ID" value="MBR0673964.1"/>
    <property type="molecule type" value="Genomic_DNA"/>
</dbReference>
<feature type="domain" description="ABC transporter" evidence="4">
    <location>
        <begin position="5"/>
        <end position="242"/>
    </location>
</feature>
<dbReference type="PANTHER" id="PTHR24220:SF689">
    <property type="entry name" value="LIPOPROTEIN-RELEASING SYSTEM ATP-BINDING PROTEIN LOLD"/>
    <property type="match status" value="1"/>
</dbReference>
<name>A0A9X9X3I5_9PROT</name>
<organism evidence="5 6">
    <name type="scientific">Neoroseomonas soli</name>
    <dbReference type="NCBI Taxonomy" id="1081025"/>
    <lineage>
        <taxon>Bacteria</taxon>
        <taxon>Pseudomonadati</taxon>
        <taxon>Pseudomonadota</taxon>
        <taxon>Alphaproteobacteria</taxon>
        <taxon>Acetobacterales</taxon>
        <taxon>Acetobacteraceae</taxon>
        <taxon>Neoroseomonas</taxon>
    </lineage>
</organism>
<sequence>MTALLSLRGLHKAYRGDAAPFALEVPEFDLAAGEALALAGPSGSGKSTLLMMLALASPPDTAEGFGFAGQDVLRLWREGRRDALAGLRAGKIGVVPQTGGLLPYLSVAGNIALTQRIAGRPDPARVLTLAEELGIGAQLGKRPAALSVGQRQRVAIARALAHRPALVLADEPTASVHPELADAVLALLKRECAEAGAALLVATHDPERAARAGYPVLACVTHAPGEDGVARSVFTRAPLAEAA</sequence>
<dbReference type="PROSITE" id="PS00211">
    <property type="entry name" value="ABC_TRANSPORTER_1"/>
    <property type="match status" value="1"/>
</dbReference>
<dbReference type="Pfam" id="PF00005">
    <property type="entry name" value="ABC_tran"/>
    <property type="match status" value="1"/>
</dbReference>